<comment type="catalytic activity">
    <reaction evidence="1">
        <text>ATP + protein L-histidine = ADP + protein N-phospho-L-histidine.</text>
        <dbReference type="EC" id="2.7.13.3"/>
    </reaction>
</comment>
<dbReference type="InterPro" id="IPR050428">
    <property type="entry name" value="TCS_sensor_his_kinase"/>
</dbReference>
<keyword evidence="5" id="KW-0808">Transferase</keyword>
<feature type="domain" description="Histidine kinase" evidence="11">
    <location>
        <begin position="1"/>
        <end position="184"/>
    </location>
</feature>
<dbReference type="PROSITE" id="PS50109">
    <property type="entry name" value="HIS_KIN"/>
    <property type="match status" value="1"/>
</dbReference>
<dbReference type="InterPro" id="IPR004358">
    <property type="entry name" value="Sig_transdc_His_kin-like_C"/>
</dbReference>
<dbReference type="Pfam" id="PF02518">
    <property type="entry name" value="HATPase_c"/>
    <property type="match status" value="1"/>
</dbReference>
<evidence type="ECO:0000256" key="8">
    <source>
        <dbReference type="ARBA" id="ARBA00022989"/>
    </source>
</evidence>
<organism evidence="12 13">
    <name type="scientific">Candidatus Thiodictyon syntrophicum</name>
    <dbReference type="NCBI Taxonomy" id="1166950"/>
    <lineage>
        <taxon>Bacteria</taxon>
        <taxon>Pseudomonadati</taxon>
        <taxon>Pseudomonadota</taxon>
        <taxon>Gammaproteobacteria</taxon>
        <taxon>Chromatiales</taxon>
        <taxon>Chromatiaceae</taxon>
        <taxon>Thiodictyon</taxon>
    </lineage>
</organism>
<dbReference type="SMART" id="SM00387">
    <property type="entry name" value="HATPase_c"/>
    <property type="match status" value="1"/>
</dbReference>
<dbReference type="GO" id="GO:0004673">
    <property type="term" value="F:protein histidine kinase activity"/>
    <property type="evidence" value="ECO:0007669"/>
    <property type="project" value="UniProtKB-EC"/>
</dbReference>
<dbReference type="KEGG" id="tsy:THSYN_18910"/>
<comment type="subcellular location">
    <subcellularLocation>
        <location evidence="2">Membrane</location>
        <topology evidence="2">Multi-pass membrane protein</topology>
    </subcellularLocation>
</comment>
<evidence type="ECO:0000256" key="6">
    <source>
        <dbReference type="ARBA" id="ARBA00022692"/>
    </source>
</evidence>
<dbReference type="EMBL" id="CP020370">
    <property type="protein sequence ID" value="AUB82804.1"/>
    <property type="molecule type" value="Genomic_DNA"/>
</dbReference>
<dbReference type="GO" id="GO:0005886">
    <property type="term" value="C:plasma membrane"/>
    <property type="evidence" value="ECO:0007669"/>
    <property type="project" value="TreeGrafter"/>
</dbReference>
<protein>
    <recommendedName>
        <fullName evidence="3">histidine kinase</fullName>
        <ecNumber evidence="3">2.7.13.3</ecNumber>
    </recommendedName>
</protein>
<dbReference type="SUPFAM" id="SSF55874">
    <property type="entry name" value="ATPase domain of HSP90 chaperone/DNA topoisomerase II/histidine kinase"/>
    <property type="match status" value="1"/>
</dbReference>
<keyword evidence="7" id="KW-0418">Kinase</keyword>
<dbReference type="OrthoDB" id="9809766at2"/>
<keyword evidence="8" id="KW-1133">Transmembrane helix</keyword>
<dbReference type="InterPro" id="IPR005467">
    <property type="entry name" value="His_kinase_dom"/>
</dbReference>
<dbReference type="GO" id="GO:0000160">
    <property type="term" value="P:phosphorelay signal transduction system"/>
    <property type="evidence" value="ECO:0007669"/>
    <property type="project" value="UniProtKB-KW"/>
</dbReference>
<keyword evidence="13" id="KW-1185">Reference proteome</keyword>
<dbReference type="Gene3D" id="3.30.565.10">
    <property type="entry name" value="Histidine kinase-like ATPase, C-terminal domain"/>
    <property type="match status" value="1"/>
</dbReference>
<dbReference type="PRINTS" id="PR00344">
    <property type="entry name" value="BCTRLSENSOR"/>
</dbReference>
<name>A0A2K8UB57_9GAMM</name>
<evidence type="ECO:0000259" key="11">
    <source>
        <dbReference type="PROSITE" id="PS50109"/>
    </source>
</evidence>
<dbReference type="EC" id="2.7.13.3" evidence="3"/>
<dbReference type="AlphaFoldDB" id="A0A2K8UB57"/>
<evidence type="ECO:0000256" key="2">
    <source>
        <dbReference type="ARBA" id="ARBA00004141"/>
    </source>
</evidence>
<evidence type="ECO:0000313" key="13">
    <source>
        <dbReference type="Proteomes" id="UP000232638"/>
    </source>
</evidence>
<proteinExistence type="predicted"/>
<accession>A0A2K8UB57</accession>
<reference evidence="12 13" key="1">
    <citation type="submission" date="2017-03" db="EMBL/GenBank/DDBJ databases">
        <title>Complete genome sequence of Candidatus 'Thiodictyon syntrophicum' sp. nov. strain Cad16T, a photolithoautotroph purple sulfur bacterium isolated from an alpine meromictic lake.</title>
        <authorList>
            <person name="Luedin S.M."/>
            <person name="Pothier J.F."/>
            <person name="Danza F."/>
            <person name="Storelli N."/>
            <person name="Wittwer M."/>
            <person name="Tonolla M."/>
        </authorList>
    </citation>
    <scope>NUCLEOTIDE SEQUENCE [LARGE SCALE GENOMIC DNA]</scope>
    <source>
        <strain evidence="12 13">Cad16T</strain>
    </source>
</reference>
<evidence type="ECO:0000256" key="1">
    <source>
        <dbReference type="ARBA" id="ARBA00000085"/>
    </source>
</evidence>
<sequence length="184" mass="19602">MHERVLPLQAGIERARQLTEQLLNLARAQAGGVPISEVDIPALARELIADYLPMAEAKGIDLGLDEVASVRIEAAPETLRLVLKNGLENALKFTPAGGEVTLRLAADDTSAIIDIIDNGPGLPDCEYERVLDPFYRLPGALGEGSGLGLAIAREAAAAQGGSLRLHARPQGSGLVFHYRQPRKV</sequence>
<dbReference type="PANTHER" id="PTHR45436">
    <property type="entry name" value="SENSOR HISTIDINE KINASE YKOH"/>
    <property type="match status" value="1"/>
</dbReference>
<evidence type="ECO:0000256" key="7">
    <source>
        <dbReference type="ARBA" id="ARBA00022777"/>
    </source>
</evidence>
<keyword evidence="9" id="KW-0902">Two-component regulatory system</keyword>
<evidence type="ECO:0000313" key="12">
    <source>
        <dbReference type="EMBL" id="AUB82804.1"/>
    </source>
</evidence>
<dbReference type="InterPro" id="IPR003594">
    <property type="entry name" value="HATPase_dom"/>
</dbReference>
<dbReference type="Proteomes" id="UP000232638">
    <property type="component" value="Chromosome"/>
</dbReference>
<evidence type="ECO:0000256" key="5">
    <source>
        <dbReference type="ARBA" id="ARBA00022679"/>
    </source>
</evidence>
<dbReference type="RefSeq" id="WP_100920510.1">
    <property type="nucleotide sequence ID" value="NZ_CP020370.1"/>
</dbReference>
<keyword evidence="4" id="KW-0597">Phosphoprotein</keyword>
<dbReference type="PANTHER" id="PTHR45436:SF15">
    <property type="entry name" value="SENSOR HISTIDINE KINASE CUSS"/>
    <property type="match status" value="1"/>
</dbReference>
<evidence type="ECO:0000256" key="4">
    <source>
        <dbReference type="ARBA" id="ARBA00022553"/>
    </source>
</evidence>
<gene>
    <name evidence="12" type="ORF">THSYN_18910</name>
</gene>
<dbReference type="InterPro" id="IPR036890">
    <property type="entry name" value="HATPase_C_sf"/>
</dbReference>
<keyword evidence="10" id="KW-0472">Membrane</keyword>
<evidence type="ECO:0000256" key="9">
    <source>
        <dbReference type="ARBA" id="ARBA00023012"/>
    </source>
</evidence>
<evidence type="ECO:0000256" key="3">
    <source>
        <dbReference type="ARBA" id="ARBA00012438"/>
    </source>
</evidence>
<evidence type="ECO:0000256" key="10">
    <source>
        <dbReference type="ARBA" id="ARBA00023136"/>
    </source>
</evidence>
<keyword evidence="6" id="KW-0812">Transmembrane</keyword>